<evidence type="ECO:0000313" key="5">
    <source>
        <dbReference type="EMBL" id="EIC02038.1"/>
    </source>
</evidence>
<evidence type="ECO:0000256" key="2">
    <source>
        <dbReference type="ARBA" id="ARBA00022676"/>
    </source>
</evidence>
<dbReference type="Proteomes" id="UP000003571">
    <property type="component" value="Unassembled WGS sequence"/>
</dbReference>
<evidence type="ECO:0000256" key="3">
    <source>
        <dbReference type="ARBA" id="ARBA00022679"/>
    </source>
</evidence>
<proteinExistence type="inferred from homology"/>
<dbReference type="PANTHER" id="PTHR43685">
    <property type="entry name" value="GLYCOSYLTRANSFERASE"/>
    <property type="match status" value="1"/>
</dbReference>
<dbReference type="OrthoDB" id="356982at2"/>
<evidence type="ECO:0000256" key="1">
    <source>
        <dbReference type="ARBA" id="ARBA00006739"/>
    </source>
</evidence>
<dbReference type="PANTHER" id="PTHR43685:SF5">
    <property type="entry name" value="GLYCOSYLTRANSFERASE EPSE-RELATED"/>
    <property type="match status" value="1"/>
</dbReference>
<dbReference type="SUPFAM" id="SSF53448">
    <property type="entry name" value="Nucleotide-diphospho-sugar transferases"/>
    <property type="match status" value="1"/>
</dbReference>
<dbReference type="Pfam" id="PF00535">
    <property type="entry name" value="Glycos_transf_2"/>
    <property type="match status" value="1"/>
</dbReference>
<dbReference type="InterPro" id="IPR050834">
    <property type="entry name" value="Glycosyltransf_2"/>
</dbReference>
<name>H7EJV1_9SPIR</name>
<dbReference type="RefSeq" id="WP_002703670.1">
    <property type="nucleotide sequence ID" value="NZ_AGRW01000043.1"/>
</dbReference>
<protein>
    <submittedName>
        <fullName evidence="5">Glycosyl transferase family 2</fullName>
    </submittedName>
</protein>
<evidence type="ECO:0000313" key="6">
    <source>
        <dbReference type="Proteomes" id="UP000003571"/>
    </source>
</evidence>
<keyword evidence="2" id="KW-0328">Glycosyltransferase</keyword>
<dbReference type="eggNOG" id="COG1215">
    <property type="taxonomic scope" value="Bacteria"/>
</dbReference>
<comment type="similarity">
    <text evidence="1">Belongs to the glycosyltransferase 2 family.</text>
</comment>
<dbReference type="InterPro" id="IPR029044">
    <property type="entry name" value="Nucleotide-diphossugar_trans"/>
</dbReference>
<keyword evidence="3 5" id="KW-0808">Transferase</keyword>
<organism evidence="5 6">
    <name type="scientific">Treponema saccharophilum DSM 2985</name>
    <dbReference type="NCBI Taxonomy" id="907348"/>
    <lineage>
        <taxon>Bacteria</taxon>
        <taxon>Pseudomonadati</taxon>
        <taxon>Spirochaetota</taxon>
        <taxon>Spirochaetia</taxon>
        <taxon>Spirochaetales</taxon>
        <taxon>Treponemataceae</taxon>
        <taxon>Treponema</taxon>
    </lineage>
</organism>
<comment type="caution">
    <text evidence="5">The sequence shown here is derived from an EMBL/GenBank/DDBJ whole genome shotgun (WGS) entry which is preliminary data.</text>
</comment>
<dbReference type="AlphaFoldDB" id="H7EJV1"/>
<evidence type="ECO:0000259" key="4">
    <source>
        <dbReference type="Pfam" id="PF00535"/>
    </source>
</evidence>
<dbReference type="GO" id="GO:0016757">
    <property type="term" value="F:glycosyltransferase activity"/>
    <property type="evidence" value="ECO:0007669"/>
    <property type="project" value="UniProtKB-KW"/>
</dbReference>
<accession>H7EJV1</accession>
<dbReference type="InterPro" id="IPR001173">
    <property type="entry name" value="Glyco_trans_2-like"/>
</dbReference>
<sequence length="268" mass="30996">MTFSVLQSVYRRDNPVFLSQSLQSIADNTLQPVQIVLVKDGTLTSALETVISEWQSKLPLKVVGYEQNQGLAHALNYGLQFVETELVARMDSDDICYTDRFEKQLNEFKAQPELALLSGYIDEFNDNPDTIVSTRIVPLEHSEIKEYLKKRNAFNHMAVMFKKSAVIESGNYKKVPYFEDYDLWIRVIQKGFLSKNIPEKLVKARIGNDMIGRRHGLAYSKHEIFFLKRQFKTGFISKSEYRKLILLRVPVRLLPKGLLKLVYKLLRG</sequence>
<dbReference type="Gene3D" id="3.90.550.10">
    <property type="entry name" value="Spore Coat Polysaccharide Biosynthesis Protein SpsA, Chain A"/>
    <property type="match status" value="1"/>
</dbReference>
<feature type="domain" description="Glycosyltransferase 2-like" evidence="4">
    <location>
        <begin position="9"/>
        <end position="163"/>
    </location>
</feature>
<dbReference type="EMBL" id="AGRW01000043">
    <property type="protein sequence ID" value="EIC02038.1"/>
    <property type="molecule type" value="Genomic_DNA"/>
</dbReference>
<gene>
    <name evidence="5" type="ORF">TresaDRAFT_1374</name>
</gene>
<dbReference type="STRING" id="907348.TresaDRAFT_1374"/>
<keyword evidence="6" id="KW-1185">Reference proteome</keyword>
<reference evidence="5 6" key="1">
    <citation type="submission" date="2011-09" db="EMBL/GenBank/DDBJ databases">
        <title>The draft genome of Treponema saccharophilum DSM 2985.</title>
        <authorList>
            <consortium name="US DOE Joint Genome Institute (JGI-PGF)"/>
            <person name="Lucas S."/>
            <person name="Copeland A."/>
            <person name="Lapidus A."/>
            <person name="Glavina del Rio T."/>
            <person name="Dalin E."/>
            <person name="Tice H."/>
            <person name="Bruce D."/>
            <person name="Goodwin L."/>
            <person name="Pitluck S."/>
            <person name="Peters L."/>
            <person name="Kyrpides N."/>
            <person name="Mavromatis K."/>
            <person name="Ivanova N."/>
            <person name="Markowitz V."/>
            <person name="Cheng J.-F."/>
            <person name="Hugenholtz P."/>
            <person name="Woyke T."/>
            <person name="Wu D."/>
            <person name="Gronow S."/>
            <person name="Wellnitz S."/>
            <person name="Brambilla E."/>
            <person name="Klenk H.-P."/>
            <person name="Eisen J.A."/>
        </authorList>
    </citation>
    <scope>NUCLEOTIDE SEQUENCE [LARGE SCALE GENOMIC DNA]</scope>
    <source>
        <strain evidence="5 6">DSM 2985</strain>
    </source>
</reference>